<sequence length="238" mass="25748">MLAPRHAGHSAMDMDSGSGTTMAGMKMYFHAGIPSTDTLLFQTWIPGGVGPVIGACIGLFFLALGERFLAALERGAAVQWRRDALRRLASSSNIDKSPIATDVSRSYHSTSSATSEKLGPNPTPLESGSDEMVPVFDDAAHVGTTQRRTAAAALPPPPPSYLPTTVIRAMTDPSRRDRYSIPFIWRNELARGGLTFFTRLLGYVLMLVAMTFNIWFIIAVCLGAGVGETLFGRHGYMH</sequence>
<dbReference type="Proteomes" id="UP001230649">
    <property type="component" value="Unassembled WGS sequence"/>
</dbReference>
<name>A0ACC2VPB3_9TREE</name>
<evidence type="ECO:0000313" key="2">
    <source>
        <dbReference type="Proteomes" id="UP001230649"/>
    </source>
</evidence>
<comment type="caution">
    <text evidence="1">The sequence shown here is derived from an EMBL/GenBank/DDBJ whole genome shotgun (WGS) entry which is preliminary data.</text>
</comment>
<keyword evidence="2" id="KW-1185">Reference proteome</keyword>
<accession>A0ACC2VPB3</accession>
<gene>
    <name evidence="1" type="ORF">QFC20_005326</name>
</gene>
<dbReference type="EMBL" id="JASBWS010000072">
    <property type="protein sequence ID" value="KAJ9100910.1"/>
    <property type="molecule type" value="Genomic_DNA"/>
</dbReference>
<proteinExistence type="predicted"/>
<organism evidence="1 2">
    <name type="scientific">Naganishia adeliensis</name>
    <dbReference type="NCBI Taxonomy" id="92952"/>
    <lineage>
        <taxon>Eukaryota</taxon>
        <taxon>Fungi</taxon>
        <taxon>Dikarya</taxon>
        <taxon>Basidiomycota</taxon>
        <taxon>Agaricomycotina</taxon>
        <taxon>Tremellomycetes</taxon>
        <taxon>Filobasidiales</taxon>
        <taxon>Filobasidiaceae</taxon>
        <taxon>Naganishia</taxon>
    </lineage>
</organism>
<reference evidence="1" key="1">
    <citation type="submission" date="2023-04" db="EMBL/GenBank/DDBJ databases">
        <title>Draft Genome sequencing of Naganishia species isolated from polar environments using Oxford Nanopore Technology.</title>
        <authorList>
            <person name="Leo P."/>
            <person name="Venkateswaran K."/>
        </authorList>
    </citation>
    <scope>NUCLEOTIDE SEQUENCE</scope>
    <source>
        <strain evidence="1">MNA-CCFEE 5262</strain>
    </source>
</reference>
<evidence type="ECO:0000313" key="1">
    <source>
        <dbReference type="EMBL" id="KAJ9100910.1"/>
    </source>
</evidence>
<protein>
    <submittedName>
        <fullName evidence="1">Uncharacterized protein</fullName>
    </submittedName>
</protein>